<evidence type="ECO:0000259" key="10">
    <source>
        <dbReference type="PROSITE" id="PS50885"/>
    </source>
</evidence>
<keyword evidence="4 8" id="KW-0472">Membrane</keyword>
<evidence type="ECO:0000256" key="7">
    <source>
        <dbReference type="PROSITE-ProRule" id="PRU00284"/>
    </source>
</evidence>
<keyword evidence="2 8" id="KW-0812">Transmembrane</keyword>
<accession>A0ABT5L0H8</accession>
<evidence type="ECO:0000256" key="3">
    <source>
        <dbReference type="ARBA" id="ARBA00022989"/>
    </source>
</evidence>
<dbReference type="Pfam" id="PF00015">
    <property type="entry name" value="MCPsignal"/>
    <property type="match status" value="1"/>
</dbReference>
<dbReference type="InterPro" id="IPR003660">
    <property type="entry name" value="HAMP_dom"/>
</dbReference>
<feature type="domain" description="HAMP" evidence="10">
    <location>
        <begin position="284"/>
        <end position="337"/>
    </location>
</feature>
<name>A0ABT5L0H8_9ALTE</name>
<evidence type="ECO:0000256" key="6">
    <source>
        <dbReference type="ARBA" id="ARBA00029447"/>
    </source>
</evidence>
<protein>
    <submittedName>
        <fullName evidence="11">Methyl-accepting chemotaxis protein</fullName>
    </submittedName>
</protein>
<dbReference type="PANTHER" id="PTHR32089:SF119">
    <property type="entry name" value="METHYL-ACCEPTING CHEMOTAXIS PROTEIN CTPL"/>
    <property type="match status" value="1"/>
</dbReference>
<dbReference type="PROSITE" id="PS50111">
    <property type="entry name" value="CHEMOTAXIS_TRANSDUC_2"/>
    <property type="match status" value="1"/>
</dbReference>
<reference evidence="11 12" key="1">
    <citation type="submission" date="2022-10" db="EMBL/GenBank/DDBJ databases">
        <title>Alteromonas sp. chi3 Genome sequencing.</title>
        <authorList>
            <person name="Park S."/>
        </authorList>
    </citation>
    <scope>NUCLEOTIDE SEQUENCE [LARGE SCALE GENOMIC DNA]</scope>
    <source>
        <strain evidence="12">chi3</strain>
    </source>
</reference>
<proteinExistence type="inferred from homology"/>
<comment type="caution">
    <text evidence="11">The sequence shown here is derived from an EMBL/GenBank/DDBJ whole genome shotgun (WGS) entry which is preliminary data.</text>
</comment>
<dbReference type="Gene3D" id="1.10.287.950">
    <property type="entry name" value="Methyl-accepting chemotaxis protein"/>
    <property type="match status" value="1"/>
</dbReference>
<sequence>MQIRSLSIKFRLILIGVIALLAMTLMLVLQLYQASSTSALSSAKSRVEQLTADMLMLRRHEKDFLMRKEEKYPERHKKVVDELQTVASSLRKNLADLNIDTQQVEQFTQLVGEYSATFARLVELERSIGLGPDDGLRGTLRDAAKQLESRLSTSDVAFTTLLQMRRDEKDFLMRNTLEEVVSFNNWHDQLEQQLPNGLNTLAANYVNSFNLLAKKTEARGLTPQQGAEGKMRESIQATEDILEAMSSSLNQELDSSLAQLQTIGFIIFVIVLLLVAGLIIMLAHSINAPLAQASMQISRISKERDFKLRLEEAGNDEITHFSNDVNALLEEFQDLVKSINVALTNLNSATEQLATATNDTAEGMRVQQNETDMVATAITEMGATIQEITTNTESTADKARTTNDNAMDGRNQVKDTVSSIRSLVNRLDSASGAVSELEKDSQTIGTVLDVIRGIAEQTNLLALNAAIEAARAGEQGRGFAVVADEVRTLAMRTQESTSQIESIISGLQTRTQQIVTEMKACLQEGANSGEQGDKAMQRLNEIGDDVTTILDMTTQIAAAIEQQSQVATEVNRNVVNIRDLSENTMHNVHINEQASEEVATQTSSLRQHISQFKA</sequence>
<feature type="transmembrane region" description="Helical" evidence="8">
    <location>
        <begin position="263"/>
        <end position="286"/>
    </location>
</feature>
<evidence type="ECO:0000313" key="12">
    <source>
        <dbReference type="Proteomes" id="UP001218788"/>
    </source>
</evidence>
<evidence type="ECO:0000313" key="11">
    <source>
        <dbReference type="EMBL" id="MDC8830520.1"/>
    </source>
</evidence>
<keyword evidence="12" id="KW-1185">Reference proteome</keyword>
<dbReference type="SMART" id="SM01358">
    <property type="entry name" value="HBM"/>
    <property type="match status" value="1"/>
</dbReference>
<comment type="subcellular location">
    <subcellularLocation>
        <location evidence="1">Membrane</location>
        <topology evidence="1">Multi-pass membrane protein</topology>
    </subcellularLocation>
</comment>
<comment type="similarity">
    <text evidence="6">Belongs to the methyl-accepting chemotaxis (MCP) protein family.</text>
</comment>
<evidence type="ECO:0000256" key="4">
    <source>
        <dbReference type="ARBA" id="ARBA00023136"/>
    </source>
</evidence>
<evidence type="ECO:0000256" key="1">
    <source>
        <dbReference type="ARBA" id="ARBA00004141"/>
    </source>
</evidence>
<keyword evidence="5 7" id="KW-0807">Transducer</keyword>
<evidence type="ECO:0000259" key="9">
    <source>
        <dbReference type="PROSITE" id="PS50111"/>
    </source>
</evidence>
<dbReference type="InterPro" id="IPR004089">
    <property type="entry name" value="MCPsignal_dom"/>
</dbReference>
<evidence type="ECO:0000256" key="5">
    <source>
        <dbReference type="ARBA" id="ARBA00023224"/>
    </source>
</evidence>
<dbReference type="CDD" id="cd11386">
    <property type="entry name" value="MCP_signal"/>
    <property type="match status" value="1"/>
</dbReference>
<feature type="domain" description="Methyl-accepting transducer" evidence="9">
    <location>
        <begin position="342"/>
        <end position="578"/>
    </location>
</feature>
<dbReference type="PROSITE" id="PS50885">
    <property type="entry name" value="HAMP"/>
    <property type="match status" value="1"/>
</dbReference>
<dbReference type="EMBL" id="JAQQXP010000001">
    <property type="protein sequence ID" value="MDC8830520.1"/>
    <property type="molecule type" value="Genomic_DNA"/>
</dbReference>
<dbReference type="SUPFAM" id="SSF58104">
    <property type="entry name" value="Methyl-accepting chemotaxis protein (MCP) signaling domain"/>
    <property type="match status" value="1"/>
</dbReference>
<gene>
    <name evidence="11" type="ORF">OIK42_07040</name>
</gene>
<evidence type="ECO:0000256" key="8">
    <source>
        <dbReference type="SAM" id="Phobius"/>
    </source>
</evidence>
<dbReference type="Proteomes" id="UP001218788">
    <property type="component" value="Unassembled WGS sequence"/>
</dbReference>
<feature type="transmembrane region" description="Helical" evidence="8">
    <location>
        <begin position="12"/>
        <end position="32"/>
    </location>
</feature>
<dbReference type="SMART" id="SM00283">
    <property type="entry name" value="MA"/>
    <property type="match status" value="1"/>
</dbReference>
<organism evidence="11 12">
    <name type="scientific">Alteromonas gilva</name>
    <dbReference type="NCBI Taxonomy" id="2987522"/>
    <lineage>
        <taxon>Bacteria</taxon>
        <taxon>Pseudomonadati</taxon>
        <taxon>Pseudomonadota</taxon>
        <taxon>Gammaproteobacteria</taxon>
        <taxon>Alteromonadales</taxon>
        <taxon>Alteromonadaceae</taxon>
        <taxon>Alteromonas/Salinimonas group</taxon>
        <taxon>Alteromonas</taxon>
    </lineage>
</organism>
<dbReference type="InterPro" id="IPR032255">
    <property type="entry name" value="HBM"/>
</dbReference>
<evidence type="ECO:0000256" key="2">
    <source>
        <dbReference type="ARBA" id="ARBA00022692"/>
    </source>
</evidence>
<dbReference type="RefSeq" id="WP_273639436.1">
    <property type="nucleotide sequence ID" value="NZ_JAQQXP010000001.1"/>
</dbReference>
<dbReference type="PANTHER" id="PTHR32089">
    <property type="entry name" value="METHYL-ACCEPTING CHEMOTAXIS PROTEIN MCPB"/>
    <property type="match status" value="1"/>
</dbReference>
<keyword evidence="3 8" id="KW-1133">Transmembrane helix</keyword>